<dbReference type="FunFam" id="3.30.565.10:FF:000023">
    <property type="entry name" value="PAS domain-containing sensor histidine kinase"/>
    <property type="match status" value="1"/>
</dbReference>
<evidence type="ECO:0000256" key="4">
    <source>
        <dbReference type="ARBA" id="ARBA00022475"/>
    </source>
</evidence>
<dbReference type="OrthoDB" id="9790669at2"/>
<feature type="domain" description="Histidine kinase" evidence="13">
    <location>
        <begin position="396"/>
        <end position="611"/>
    </location>
</feature>
<dbReference type="GO" id="GO:0000155">
    <property type="term" value="F:phosphorelay sensor kinase activity"/>
    <property type="evidence" value="ECO:0007669"/>
    <property type="project" value="InterPro"/>
</dbReference>
<evidence type="ECO:0000256" key="11">
    <source>
        <dbReference type="ARBA" id="ARBA00023136"/>
    </source>
</evidence>
<dbReference type="PROSITE" id="PS50109">
    <property type="entry name" value="HIS_KIN"/>
    <property type="match status" value="1"/>
</dbReference>
<dbReference type="SUPFAM" id="SSF55874">
    <property type="entry name" value="ATPase domain of HSP90 chaperone/DNA topoisomerase II/histidine kinase"/>
    <property type="match status" value="1"/>
</dbReference>
<evidence type="ECO:0000256" key="9">
    <source>
        <dbReference type="ARBA" id="ARBA00022840"/>
    </source>
</evidence>
<dbReference type="Gene3D" id="3.30.450.20">
    <property type="entry name" value="PAS domain"/>
    <property type="match status" value="2"/>
</dbReference>
<keyword evidence="6" id="KW-0808">Transferase</keyword>
<dbReference type="InterPro" id="IPR036097">
    <property type="entry name" value="HisK_dim/P_sf"/>
</dbReference>
<dbReference type="PANTHER" id="PTHR43047:SF72">
    <property type="entry name" value="OSMOSENSING HISTIDINE PROTEIN KINASE SLN1"/>
    <property type="match status" value="1"/>
</dbReference>
<dbReference type="Pfam" id="PF02518">
    <property type="entry name" value="HATPase_c"/>
    <property type="match status" value="1"/>
</dbReference>
<dbReference type="InterPro" id="IPR003594">
    <property type="entry name" value="HATPase_dom"/>
</dbReference>
<evidence type="ECO:0000256" key="3">
    <source>
        <dbReference type="ARBA" id="ARBA00012438"/>
    </source>
</evidence>
<proteinExistence type="predicted"/>
<keyword evidence="7" id="KW-0547">Nucleotide-binding</keyword>
<evidence type="ECO:0000259" key="13">
    <source>
        <dbReference type="PROSITE" id="PS50109"/>
    </source>
</evidence>
<dbReference type="CDD" id="cd00082">
    <property type="entry name" value="HisKA"/>
    <property type="match status" value="1"/>
</dbReference>
<evidence type="ECO:0000256" key="5">
    <source>
        <dbReference type="ARBA" id="ARBA00022553"/>
    </source>
</evidence>
<evidence type="ECO:0000256" key="2">
    <source>
        <dbReference type="ARBA" id="ARBA00004236"/>
    </source>
</evidence>
<dbReference type="InterPro" id="IPR011006">
    <property type="entry name" value="CheY-like_superfamily"/>
</dbReference>
<keyword evidence="8" id="KW-0418">Kinase</keyword>
<feature type="domain" description="Response regulatory" evidence="14">
    <location>
        <begin position="635"/>
        <end position="751"/>
    </location>
</feature>
<dbReference type="SMART" id="SM00091">
    <property type="entry name" value="PAS"/>
    <property type="match status" value="2"/>
</dbReference>
<dbReference type="Pfam" id="PF00072">
    <property type="entry name" value="Response_reg"/>
    <property type="match status" value="1"/>
</dbReference>
<reference evidence="15 16" key="1">
    <citation type="submission" date="2018-08" db="EMBL/GenBank/DDBJ databases">
        <title>Bacillus chawlae sp. nov., Bacillus glennii sp. nov., and Bacillus saganii sp. nov. Isolated from the Vehicle Assembly Building at Kennedy Space Center where the Viking Spacecraft were Assembled.</title>
        <authorList>
            <person name="Seuylemezian A."/>
            <person name="Vaishampayan P."/>
        </authorList>
    </citation>
    <scope>NUCLEOTIDE SEQUENCE [LARGE SCALE GENOMIC DNA]</scope>
    <source>
        <strain evidence="15 16">V44-8</strain>
    </source>
</reference>
<evidence type="ECO:0000259" key="14">
    <source>
        <dbReference type="PROSITE" id="PS50110"/>
    </source>
</evidence>
<protein>
    <recommendedName>
        <fullName evidence="3">histidine kinase</fullName>
        <ecNumber evidence="3">2.7.13.3</ecNumber>
    </recommendedName>
</protein>
<dbReference type="GO" id="GO:0005524">
    <property type="term" value="F:ATP binding"/>
    <property type="evidence" value="ECO:0007669"/>
    <property type="project" value="UniProtKB-KW"/>
</dbReference>
<dbReference type="InterPro" id="IPR004358">
    <property type="entry name" value="Sig_transdc_His_kin-like_C"/>
</dbReference>
<dbReference type="GO" id="GO:0009927">
    <property type="term" value="F:histidine phosphotransfer kinase activity"/>
    <property type="evidence" value="ECO:0007669"/>
    <property type="project" value="TreeGrafter"/>
</dbReference>
<dbReference type="GO" id="GO:0005886">
    <property type="term" value="C:plasma membrane"/>
    <property type="evidence" value="ECO:0007669"/>
    <property type="project" value="UniProtKB-SubCell"/>
</dbReference>
<evidence type="ECO:0000256" key="10">
    <source>
        <dbReference type="ARBA" id="ARBA00023012"/>
    </source>
</evidence>
<dbReference type="Proteomes" id="UP000262939">
    <property type="component" value="Unassembled WGS sequence"/>
</dbReference>
<dbReference type="InterPro" id="IPR003661">
    <property type="entry name" value="HisK_dim/P_dom"/>
</dbReference>
<dbReference type="PANTHER" id="PTHR43047">
    <property type="entry name" value="TWO-COMPONENT HISTIDINE PROTEIN KINASE"/>
    <property type="match status" value="1"/>
</dbReference>
<sequence>MRRYGDVKQLDPSDIGLVFKFVKEGERFIHTFCEGGLLSKMGFTPADILGRVLDDFEEKSVAKQKLVFYQQAWAGKNVQYESTINEVNYVASLMPVVQNGSVIEVMASCIDISDKKNLLAENRQKENLYGSVLNTMSEGIFIMGKDKRVETLNENVGRILGVNLSGIYDQPTLKERYGVEFVTEDGKPLSYDQLPGVETYEKGISFSDVVLGVKEKNLNIKWISVNATPLPITLDQETAALISIKDITLQKEQETRLLESHSFQKNLLDILDNGIIASDRNRNITLMNQRAHEMFGLKEDVEFYIGKHITYLHSFFSAASTVEVVKKREKASIQIETLAGRIIQCNYFPFRTNKNAIANLWELQDITERKIMERSILLSKEEAEKANFAKSDFLSKMSHELRTPLNGILGFAQLLEMDRTLQDKHLDFVQEILNSGRHLLNLINEMLDLSRIETGKLKVFCDKTNFVEIANECINTLQPMAISKNITFHKQIEHCEDITLFVDPVRLKQILLNLLDNAIKYNRKSGQVTISSIMEGNNLVIHIIDTGWGFSNDECEKIFHPFYRITHRKQQGAGIGLALVKQLVNLMGGKIGVQSSVGIGSVFSISFPVYDRGTEGASEKEVNTNIVKPALTNYTVLYIEDNESNLHLVNKVLASVGVNLLAANTGEDGIKLATRHKADLILLDINLHDTDGYQVFDRLKENDLTNDIPIIALSANAMEKDIKFALDKGFDDYLTKPINIKEFTEKICTKLGS</sequence>
<dbReference type="EC" id="2.7.13.3" evidence="3"/>
<dbReference type="InterPro" id="IPR005467">
    <property type="entry name" value="His_kinase_dom"/>
</dbReference>
<comment type="catalytic activity">
    <reaction evidence="1">
        <text>ATP + protein L-histidine = ADP + protein N-phospho-L-histidine.</text>
        <dbReference type="EC" id="2.7.13.3"/>
    </reaction>
</comment>
<evidence type="ECO:0000313" key="15">
    <source>
        <dbReference type="EMBL" id="RFU63716.1"/>
    </source>
</evidence>
<dbReference type="AlphaFoldDB" id="A0A372LDG8"/>
<keyword evidence="16" id="KW-1185">Reference proteome</keyword>
<evidence type="ECO:0000256" key="7">
    <source>
        <dbReference type="ARBA" id="ARBA00022741"/>
    </source>
</evidence>
<name>A0A372LDG8_9BACI</name>
<keyword evidence="10" id="KW-0902">Two-component regulatory system</keyword>
<comment type="caution">
    <text evidence="15">The sequence shown here is derived from an EMBL/GenBank/DDBJ whole genome shotgun (WGS) entry which is preliminary data.</text>
</comment>
<dbReference type="InterPro" id="IPR036890">
    <property type="entry name" value="HATPase_C_sf"/>
</dbReference>
<dbReference type="SMART" id="SM00448">
    <property type="entry name" value="REC"/>
    <property type="match status" value="1"/>
</dbReference>
<dbReference type="SUPFAM" id="SSF55785">
    <property type="entry name" value="PYP-like sensor domain (PAS domain)"/>
    <property type="match status" value="2"/>
</dbReference>
<comment type="subcellular location">
    <subcellularLocation>
        <location evidence="2">Cell membrane</location>
    </subcellularLocation>
</comment>
<evidence type="ECO:0000256" key="8">
    <source>
        <dbReference type="ARBA" id="ARBA00022777"/>
    </source>
</evidence>
<dbReference type="InterPro" id="IPR035965">
    <property type="entry name" value="PAS-like_dom_sf"/>
</dbReference>
<evidence type="ECO:0000256" key="6">
    <source>
        <dbReference type="ARBA" id="ARBA00022679"/>
    </source>
</evidence>
<dbReference type="SUPFAM" id="SSF52172">
    <property type="entry name" value="CheY-like"/>
    <property type="match status" value="1"/>
</dbReference>
<dbReference type="EMBL" id="QVTD01000005">
    <property type="protein sequence ID" value="RFU63716.1"/>
    <property type="molecule type" value="Genomic_DNA"/>
</dbReference>
<keyword evidence="5 12" id="KW-0597">Phosphoprotein</keyword>
<gene>
    <name evidence="15" type="ORF">D0466_09575</name>
</gene>
<dbReference type="Gene3D" id="1.10.287.130">
    <property type="match status" value="1"/>
</dbReference>
<dbReference type="RefSeq" id="WP_117322355.1">
    <property type="nucleotide sequence ID" value="NZ_QVTD01000005.1"/>
</dbReference>
<dbReference type="InterPro" id="IPR000014">
    <property type="entry name" value="PAS"/>
</dbReference>
<keyword evidence="11" id="KW-0472">Membrane</keyword>
<dbReference type="Gene3D" id="3.30.565.10">
    <property type="entry name" value="Histidine kinase-like ATPase, C-terminal domain"/>
    <property type="match status" value="1"/>
</dbReference>
<dbReference type="SUPFAM" id="SSF47384">
    <property type="entry name" value="Homodimeric domain of signal transducing histidine kinase"/>
    <property type="match status" value="1"/>
</dbReference>
<dbReference type="SMART" id="SM00388">
    <property type="entry name" value="HisKA"/>
    <property type="match status" value="1"/>
</dbReference>
<evidence type="ECO:0000313" key="16">
    <source>
        <dbReference type="Proteomes" id="UP000262939"/>
    </source>
</evidence>
<dbReference type="Pfam" id="PF13188">
    <property type="entry name" value="PAS_8"/>
    <property type="match status" value="1"/>
</dbReference>
<dbReference type="PROSITE" id="PS50110">
    <property type="entry name" value="RESPONSE_REGULATORY"/>
    <property type="match status" value="1"/>
</dbReference>
<feature type="modified residue" description="4-aspartylphosphate" evidence="12">
    <location>
        <position position="684"/>
    </location>
</feature>
<dbReference type="PRINTS" id="PR00344">
    <property type="entry name" value="BCTRLSENSOR"/>
</dbReference>
<dbReference type="Pfam" id="PF00512">
    <property type="entry name" value="HisKA"/>
    <property type="match status" value="1"/>
</dbReference>
<keyword evidence="4" id="KW-1003">Cell membrane</keyword>
<evidence type="ECO:0000256" key="12">
    <source>
        <dbReference type="PROSITE-ProRule" id="PRU00169"/>
    </source>
</evidence>
<dbReference type="InterPro" id="IPR001789">
    <property type="entry name" value="Sig_transdc_resp-reg_receiver"/>
</dbReference>
<dbReference type="SMART" id="SM00387">
    <property type="entry name" value="HATPase_c"/>
    <property type="match status" value="1"/>
</dbReference>
<organism evidence="15 16">
    <name type="scientific">Peribacillus glennii</name>
    <dbReference type="NCBI Taxonomy" id="2303991"/>
    <lineage>
        <taxon>Bacteria</taxon>
        <taxon>Bacillati</taxon>
        <taxon>Bacillota</taxon>
        <taxon>Bacilli</taxon>
        <taxon>Bacillales</taxon>
        <taxon>Bacillaceae</taxon>
        <taxon>Peribacillus</taxon>
    </lineage>
</organism>
<keyword evidence="9" id="KW-0067">ATP-binding</keyword>
<evidence type="ECO:0000256" key="1">
    <source>
        <dbReference type="ARBA" id="ARBA00000085"/>
    </source>
</evidence>
<accession>A0A372LDG8</accession>
<dbReference type="Gene3D" id="3.40.50.2300">
    <property type="match status" value="1"/>
</dbReference>